<dbReference type="EMBL" id="SOAU01000001">
    <property type="protein sequence ID" value="TDT15728.1"/>
    <property type="molecule type" value="Genomic_DNA"/>
</dbReference>
<evidence type="ECO:0000313" key="3">
    <source>
        <dbReference type="EMBL" id="TDT15728.1"/>
    </source>
</evidence>
<evidence type="ECO:0000313" key="4">
    <source>
        <dbReference type="Proteomes" id="UP000294558"/>
    </source>
</evidence>
<dbReference type="AlphaFoldDB" id="A0A4V3EIT9"/>
<organism evidence="3 4">
    <name type="scientific">Ilumatobacter fluminis</name>
    <dbReference type="NCBI Taxonomy" id="467091"/>
    <lineage>
        <taxon>Bacteria</taxon>
        <taxon>Bacillati</taxon>
        <taxon>Actinomycetota</taxon>
        <taxon>Acidimicrobiia</taxon>
        <taxon>Acidimicrobiales</taxon>
        <taxon>Ilumatobacteraceae</taxon>
        <taxon>Ilumatobacter</taxon>
    </lineage>
</organism>
<dbReference type="GO" id="GO:0005886">
    <property type="term" value="C:plasma membrane"/>
    <property type="evidence" value="ECO:0007669"/>
    <property type="project" value="InterPro"/>
</dbReference>
<sequence length="216" mass="22568">MPDDSTFEPEFADIETMLRDLDPTDLELETPPDSVWEGIAAQLALDEPQTVGGGATVVAAPFGRRRSWMLPLSAAAAVILVVAVGVFAVTNSPSSTELASADLAFAPGFDPAGEDAVASAVLVDDDGAEFIRIDDDALPFDAESDASLELWLIEADADGNVVDLVSLGDIDPDGDRTFAVPAGYDPAVFTVVDISIEPHDGDETHSGRSILRGALV</sequence>
<name>A0A4V3EIT9_9ACTN</name>
<keyword evidence="1" id="KW-1133">Transmembrane helix</keyword>
<protein>
    <submittedName>
        <fullName evidence="3">Anti-sigma-K factor rskA</fullName>
    </submittedName>
</protein>
<comment type="caution">
    <text evidence="3">The sequence shown here is derived from an EMBL/GenBank/DDBJ whole genome shotgun (WGS) entry which is preliminary data.</text>
</comment>
<keyword evidence="1" id="KW-0472">Membrane</keyword>
<keyword evidence="4" id="KW-1185">Reference proteome</keyword>
<accession>A0A4V3EIT9</accession>
<dbReference type="InterPro" id="IPR018764">
    <property type="entry name" value="RskA_C"/>
</dbReference>
<feature type="domain" description="Anti-sigma K factor RskA C-terminal" evidence="2">
    <location>
        <begin position="73"/>
        <end position="207"/>
    </location>
</feature>
<gene>
    <name evidence="3" type="ORF">BDK89_1306</name>
</gene>
<keyword evidence="1" id="KW-0812">Transmembrane</keyword>
<evidence type="ECO:0000256" key="1">
    <source>
        <dbReference type="SAM" id="Phobius"/>
    </source>
</evidence>
<dbReference type="RefSeq" id="WP_133868158.1">
    <property type="nucleotide sequence ID" value="NZ_JAVJPS010000026.1"/>
</dbReference>
<dbReference type="Proteomes" id="UP000294558">
    <property type="component" value="Unassembled WGS sequence"/>
</dbReference>
<dbReference type="Pfam" id="PF10099">
    <property type="entry name" value="RskA_C"/>
    <property type="match status" value="1"/>
</dbReference>
<dbReference type="OrthoDB" id="4328740at2"/>
<reference evidence="3 4" key="1">
    <citation type="submission" date="2019-03" db="EMBL/GenBank/DDBJ databases">
        <title>Sequencing the genomes of 1000 actinobacteria strains.</title>
        <authorList>
            <person name="Klenk H.-P."/>
        </authorList>
    </citation>
    <scope>NUCLEOTIDE SEQUENCE [LARGE SCALE GENOMIC DNA]</scope>
    <source>
        <strain evidence="3 4">DSM 18936</strain>
    </source>
</reference>
<evidence type="ECO:0000259" key="2">
    <source>
        <dbReference type="Pfam" id="PF10099"/>
    </source>
</evidence>
<proteinExistence type="predicted"/>
<feature type="transmembrane region" description="Helical" evidence="1">
    <location>
        <begin position="68"/>
        <end position="89"/>
    </location>
</feature>